<evidence type="ECO:0000256" key="2">
    <source>
        <dbReference type="ARBA" id="ARBA00023155"/>
    </source>
</evidence>
<comment type="subcellular location">
    <subcellularLocation>
        <location evidence="4 5">Nucleus</location>
    </subcellularLocation>
</comment>
<dbReference type="RefSeq" id="XP_040760191.1">
    <property type="nucleotide sequence ID" value="XM_040914675.1"/>
</dbReference>
<dbReference type="Proteomes" id="UP000076871">
    <property type="component" value="Unassembled WGS sequence"/>
</dbReference>
<gene>
    <name evidence="8" type="ORF">LAESUDRAFT_815303</name>
</gene>
<evidence type="ECO:0000256" key="3">
    <source>
        <dbReference type="ARBA" id="ARBA00023242"/>
    </source>
</evidence>
<proteinExistence type="predicted"/>
<dbReference type="GO" id="GO:0005634">
    <property type="term" value="C:nucleus"/>
    <property type="evidence" value="ECO:0007669"/>
    <property type="project" value="UniProtKB-SubCell"/>
</dbReference>
<dbReference type="SMART" id="SM00389">
    <property type="entry name" value="HOX"/>
    <property type="match status" value="1"/>
</dbReference>
<dbReference type="InParanoid" id="A0A165CA40"/>
<dbReference type="GO" id="GO:0003677">
    <property type="term" value="F:DNA binding"/>
    <property type="evidence" value="ECO:0007669"/>
    <property type="project" value="UniProtKB-UniRule"/>
</dbReference>
<feature type="DNA-binding region" description="Homeobox" evidence="4">
    <location>
        <begin position="166"/>
        <end position="225"/>
    </location>
</feature>
<evidence type="ECO:0000313" key="8">
    <source>
        <dbReference type="EMBL" id="KZT02451.1"/>
    </source>
</evidence>
<evidence type="ECO:0000256" key="5">
    <source>
        <dbReference type="RuleBase" id="RU000682"/>
    </source>
</evidence>
<feature type="compositionally biased region" description="Polar residues" evidence="6">
    <location>
        <begin position="468"/>
        <end position="489"/>
    </location>
</feature>
<keyword evidence="9" id="KW-1185">Reference proteome</keyword>
<dbReference type="InterPro" id="IPR009057">
    <property type="entry name" value="Homeodomain-like_sf"/>
</dbReference>
<dbReference type="Pfam" id="PF00046">
    <property type="entry name" value="Homeodomain"/>
    <property type="match status" value="1"/>
</dbReference>
<dbReference type="EMBL" id="KV427652">
    <property type="protein sequence ID" value="KZT02451.1"/>
    <property type="molecule type" value="Genomic_DNA"/>
</dbReference>
<feature type="region of interest" description="Disordered" evidence="6">
    <location>
        <begin position="410"/>
        <end position="523"/>
    </location>
</feature>
<sequence length="620" mass="68271">MASYTMPVSDLDILRRIVDVARSVVKASAARASFPATTDSSRSMLQEYAAPAFDCILPPLLSLGDRLPSMLHPAIANKIVSAYTEAAMRLKKECETQLRRASRAFIDDSPTSDTEYLQLLLRSAYQTKFVDTMDTWVKQIVDNVNNRIMHTRSGELKSGTREHVDMDPSRSSFDQASVLILMKAYRQNAFPSVTQRQELACECGLDYSQITKWFQNQRNRCKIEKENPGTDHNFLELPEEHKTIIAESFDHNAVNNGSCLKCGKAESLKPITRAPRSGTIIAFDRGRPAHAFPSPYPPVGPDPLYPPEDVPRCLDLPWLRRTSSSHIPLSGSADIADLSELFARLSLNDDSQEVPKQSQRSHSATLHAALGFAVIPPCAPLPALLPLRCDYLQLSCAQSCQKSLLDSPVDKSQACSASPPHPQNPETFSRLNPSAHTPSFSTATSRNSSHLFDRSVSGLPRSRRYGQPNGQYCDKQSAQSASYTRSNELASKLRESGAKKGAPTATPTPPVALHSSPPLPPPVASIRVVHQPYPPPRYLAARRMTRWEARASTPEKHVISIWPLARSMCSVGRRRTSVSFRSLSPSGSSSGTDSDVPLTPPPNSVDLPPAAVMQHHCHDW</sequence>
<dbReference type="STRING" id="1314785.A0A165CA40"/>
<accession>A0A165CA40</accession>
<feature type="compositionally biased region" description="Low complexity" evidence="6">
    <location>
        <begin position="579"/>
        <end position="594"/>
    </location>
</feature>
<protein>
    <recommendedName>
        <fullName evidence="7">Homeobox domain-containing protein</fullName>
    </recommendedName>
</protein>
<dbReference type="Gene3D" id="1.10.10.60">
    <property type="entry name" value="Homeodomain-like"/>
    <property type="match status" value="1"/>
</dbReference>
<dbReference type="GeneID" id="63831702"/>
<evidence type="ECO:0000256" key="1">
    <source>
        <dbReference type="ARBA" id="ARBA00023125"/>
    </source>
</evidence>
<name>A0A165CA40_9APHY</name>
<evidence type="ECO:0000313" key="9">
    <source>
        <dbReference type="Proteomes" id="UP000076871"/>
    </source>
</evidence>
<dbReference type="SUPFAM" id="SSF46689">
    <property type="entry name" value="Homeodomain-like"/>
    <property type="match status" value="1"/>
</dbReference>
<dbReference type="InterPro" id="IPR017970">
    <property type="entry name" value="Homeobox_CS"/>
</dbReference>
<dbReference type="PROSITE" id="PS00027">
    <property type="entry name" value="HOMEOBOX_1"/>
    <property type="match status" value="1"/>
</dbReference>
<evidence type="ECO:0000259" key="7">
    <source>
        <dbReference type="PROSITE" id="PS50071"/>
    </source>
</evidence>
<dbReference type="AlphaFoldDB" id="A0A165CA40"/>
<reference evidence="8 9" key="1">
    <citation type="journal article" date="2016" name="Mol. Biol. Evol.">
        <title>Comparative Genomics of Early-Diverging Mushroom-Forming Fungi Provides Insights into the Origins of Lignocellulose Decay Capabilities.</title>
        <authorList>
            <person name="Nagy L.G."/>
            <person name="Riley R."/>
            <person name="Tritt A."/>
            <person name="Adam C."/>
            <person name="Daum C."/>
            <person name="Floudas D."/>
            <person name="Sun H."/>
            <person name="Yadav J.S."/>
            <person name="Pangilinan J."/>
            <person name="Larsson K.H."/>
            <person name="Matsuura K."/>
            <person name="Barry K."/>
            <person name="Labutti K."/>
            <person name="Kuo R."/>
            <person name="Ohm R.A."/>
            <person name="Bhattacharya S.S."/>
            <person name="Shirouzu T."/>
            <person name="Yoshinaga Y."/>
            <person name="Martin F.M."/>
            <person name="Grigoriev I.V."/>
            <person name="Hibbett D.S."/>
        </authorList>
    </citation>
    <scope>NUCLEOTIDE SEQUENCE [LARGE SCALE GENOMIC DNA]</scope>
    <source>
        <strain evidence="8 9">93-53</strain>
    </source>
</reference>
<evidence type="ECO:0000256" key="6">
    <source>
        <dbReference type="SAM" id="MobiDB-lite"/>
    </source>
</evidence>
<dbReference type="PROSITE" id="PS50071">
    <property type="entry name" value="HOMEOBOX_2"/>
    <property type="match status" value="1"/>
</dbReference>
<dbReference type="OrthoDB" id="6159439at2759"/>
<dbReference type="GO" id="GO:0000981">
    <property type="term" value="F:DNA-binding transcription factor activity, RNA polymerase II-specific"/>
    <property type="evidence" value="ECO:0007669"/>
    <property type="project" value="InterPro"/>
</dbReference>
<evidence type="ECO:0000256" key="4">
    <source>
        <dbReference type="PROSITE-ProRule" id="PRU00108"/>
    </source>
</evidence>
<dbReference type="CDD" id="cd00086">
    <property type="entry name" value="homeodomain"/>
    <property type="match status" value="1"/>
</dbReference>
<organism evidence="8 9">
    <name type="scientific">Laetiporus sulphureus 93-53</name>
    <dbReference type="NCBI Taxonomy" id="1314785"/>
    <lineage>
        <taxon>Eukaryota</taxon>
        <taxon>Fungi</taxon>
        <taxon>Dikarya</taxon>
        <taxon>Basidiomycota</taxon>
        <taxon>Agaricomycotina</taxon>
        <taxon>Agaricomycetes</taxon>
        <taxon>Polyporales</taxon>
        <taxon>Laetiporus</taxon>
    </lineage>
</organism>
<dbReference type="InterPro" id="IPR001356">
    <property type="entry name" value="HD"/>
</dbReference>
<keyword evidence="2 4" id="KW-0371">Homeobox</keyword>
<keyword evidence="1 4" id="KW-0238">DNA-binding</keyword>
<feature type="region of interest" description="Disordered" evidence="6">
    <location>
        <begin position="579"/>
        <end position="608"/>
    </location>
</feature>
<feature type="domain" description="Homeobox" evidence="7">
    <location>
        <begin position="164"/>
        <end position="224"/>
    </location>
</feature>
<keyword evidence="3 4" id="KW-0539">Nucleus</keyword>
<feature type="compositionally biased region" description="Polar residues" evidence="6">
    <location>
        <begin position="424"/>
        <end position="450"/>
    </location>
</feature>